<gene>
    <name evidence="1" type="ORF">AVEN_170628_1</name>
</gene>
<evidence type="ECO:0000313" key="2">
    <source>
        <dbReference type="Proteomes" id="UP000499080"/>
    </source>
</evidence>
<name>A0A4Y2JH53_ARAVE</name>
<comment type="caution">
    <text evidence="1">The sequence shown here is derived from an EMBL/GenBank/DDBJ whole genome shotgun (WGS) entry which is preliminary data.</text>
</comment>
<proteinExistence type="predicted"/>
<organism evidence="1 2">
    <name type="scientific">Araneus ventricosus</name>
    <name type="common">Orbweaver spider</name>
    <name type="synonym">Epeira ventricosa</name>
    <dbReference type="NCBI Taxonomy" id="182803"/>
    <lineage>
        <taxon>Eukaryota</taxon>
        <taxon>Metazoa</taxon>
        <taxon>Ecdysozoa</taxon>
        <taxon>Arthropoda</taxon>
        <taxon>Chelicerata</taxon>
        <taxon>Arachnida</taxon>
        <taxon>Araneae</taxon>
        <taxon>Araneomorphae</taxon>
        <taxon>Entelegynae</taxon>
        <taxon>Araneoidea</taxon>
        <taxon>Araneidae</taxon>
        <taxon>Araneus</taxon>
    </lineage>
</organism>
<keyword evidence="2" id="KW-1185">Reference proteome</keyword>
<evidence type="ECO:0000313" key="1">
    <source>
        <dbReference type="EMBL" id="GBM89631.1"/>
    </source>
</evidence>
<dbReference type="Proteomes" id="UP000499080">
    <property type="component" value="Unassembled WGS sequence"/>
</dbReference>
<dbReference type="EMBL" id="BGPR01003556">
    <property type="protein sequence ID" value="GBM89631.1"/>
    <property type="molecule type" value="Genomic_DNA"/>
</dbReference>
<sequence>MTTTTQDVVTCVDYLQDVVSVDQTDETVDQTDAVPLTKQMKSLVGAKSGLSGGCCSTYQPDFSSVWSTEITSWRFAITSGTMTLRQFPIGTEIQQIKWIEHRAFHSSNGLRASTYLYTLRADTVTTGRVGEQGRCGKLWNFNQPQ</sequence>
<protein>
    <submittedName>
        <fullName evidence="1">Uncharacterized protein</fullName>
    </submittedName>
</protein>
<accession>A0A4Y2JH53</accession>
<reference evidence="1 2" key="1">
    <citation type="journal article" date="2019" name="Sci. Rep.">
        <title>Orb-weaving spider Araneus ventricosus genome elucidates the spidroin gene catalogue.</title>
        <authorList>
            <person name="Kono N."/>
            <person name="Nakamura H."/>
            <person name="Ohtoshi R."/>
            <person name="Moran D.A.P."/>
            <person name="Shinohara A."/>
            <person name="Yoshida Y."/>
            <person name="Fujiwara M."/>
            <person name="Mori M."/>
            <person name="Tomita M."/>
            <person name="Arakawa K."/>
        </authorList>
    </citation>
    <scope>NUCLEOTIDE SEQUENCE [LARGE SCALE GENOMIC DNA]</scope>
</reference>
<dbReference type="AlphaFoldDB" id="A0A4Y2JH53"/>